<comment type="caution">
    <text evidence="3">The sequence shown here is derived from an EMBL/GenBank/DDBJ whole genome shotgun (WGS) entry which is preliminary data.</text>
</comment>
<accession>A0A1G2ASG4</accession>
<evidence type="ECO:0000259" key="2">
    <source>
        <dbReference type="SMART" id="SM00244"/>
    </source>
</evidence>
<dbReference type="CDD" id="cd08826">
    <property type="entry name" value="SPFH_eoslipins_u1"/>
    <property type="match status" value="1"/>
</dbReference>
<organism evidence="3 4">
    <name type="scientific">Candidatus Kerfeldbacteria bacterium RIFCSPHIGHO2_02_FULL_42_14</name>
    <dbReference type="NCBI Taxonomy" id="1798540"/>
    <lineage>
        <taxon>Bacteria</taxon>
        <taxon>Candidatus Kerfeldiibacteriota</taxon>
    </lineage>
</organism>
<name>A0A1G2ASG4_9BACT</name>
<dbReference type="GO" id="GO:0005886">
    <property type="term" value="C:plasma membrane"/>
    <property type="evidence" value="ECO:0007669"/>
    <property type="project" value="InterPro"/>
</dbReference>
<dbReference type="PRINTS" id="PR00721">
    <property type="entry name" value="STOMATIN"/>
</dbReference>
<evidence type="ECO:0000313" key="3">
    <source>
        <dbReference type="EMBL" id="OGY79605.1"/>
    </source>
</evidence>
<dbReference type="PANTHER" id="PTHR10264:SF19">
    <property type="entry name" value="AT06885P-RELATED"/>
    <property type="match status" value="1"/>
</dbReference>
<comment type="similarity">
    <text evidence="1">Belongs to the band 7/mec-2 family.</text>
</comment>
<dbReference type="EMBL" id="MHKB01000008">
    <property type="protein sequence ID" value="OGY79605.1"/>
    <property type="molecule type" value="Genomic_DNA"/>
</dbReference>
<dbReference type="FunFam" id="3.30.479.30:FF:000004">
    <property type="entry name" value="Putative membrane protease family, stomatin"/>
    <property type="match status" value="1"/>
</dbReference>
<gene>
    <name evidence="3" type="ORF">A3B74_02420</name>
</gene>
<dbReference type="InterPro" id="IPR043202">
    <property type="entry name" value="Band-7_stomatin-like"/>
</dbReference>
<protein>
    <recommendedName>
        <fullName evidence="2">Band 7 domain-containing protein</fullName>
    </recommendedName>
</protein>
<dbReference type="InterPro" id="IPR001107">
    <property type="entry name" value="Band_7"/>
</dbReference>
<dbReference type="InterPro" id="IPR001972">
    <property type="entry name" value="Stomatin_HflK_fam"/>
</dbReference>
<dbReference type="Proteomes" id="UP000177165">
    <property type="component" value="Unassembled WGS sequence"/>
</dbReference>
<dbReference type="SMART" id="SM00244">
    <property type="entry name" value="PHB"/>
    <property type="match status" value="1"/>
</dbReference>
<feature type="domain" description="Band 7" evidence="2">
    <location>
        <begin position="18"/>
        <end position="175"/>
    </location>
</feature>
<dbReference type="InterPro" id="IPR036013">
    <property type="entry name" value="Band_7/SPFH_dom_sf"/>
</dbReference>
<dbReference type="PANTHER" id="PTHR10264">
    <property type="entry name" value="BAND 7 PROTEIN-RELATED"/>
    <property type="match status" value="1"/>
</dbReference>
<dbReference type="SUPFAM" id="SSF117892">
    <property type="entry name" value="Band 7/SPFH domain"/>
    <property type="match status" value="1"/>
</dbReference>
<dbReference type="AlphaFoldDB" id="A0A1G2ASG4"/>
<dbReference type="Pfam" id="PF01145">
    <property type="entry name" value="Band_7"/>
    <property type="match status" value="1"/>
</dbReference>
<dbReference type="GO" id="GO:0098552">
    <property type="term" value="C:side of membrane"/>
    <property type="evidence" value="ECO:0007669"/>
    <property type="project" value="UniProtKB-ARBA"/>
</dbReference>
<evidence type="ECO:0000256" key="1">
    <source>
        <dbReference type="ARBA" id="ARBA00008164"/>
    </source>
</evidence>
<reference evidence="3 4" key="1">
    <citation type="journal article" date="2016" name="Nat. Commun.">
        <title>Thousands of microbial genomes shed light on interconnected biogeochemical processes in an aquifer system.</title>
        <authorList>
            <person name="Anantharaman K."/>
            <person name="Brown C.T."/>
            <person name="Hug L.A."/>
            <person name="Sharon I."/>
            <person name="Castelle C.J."/>
            <person name="Probst A.J."/>
            <person name="Thomas B.C."/>
            <person name="Singh A."/>
            <person name="Wilkins M.J."/>
            <person name="Karaoz U."/>
            <person name="Brodie E.L."/>
            <person name="Williams K.H."/>
            <person name="Hubbard S.S."/>
            <person name="Banfield J.F."/>
        </authorList>
    </citation>
    <scope>NUCLEOTIDE SEQUENCE [LARGE SCALE GENOMIC DNA]</scope>
</reference>
<sequence length="256" mass="28471">MITFFTTLIIIGFLLVLFGLRVVDQYERGVVLTLGKYTGTRNPGLTWIFIGIQKMTKIDLRITTTDIPQQEVITKDNVPVGINAVVYFQVQNAEQALLNIKDYALAVSQYAQAALRDVIGGIELDPLLSEREKIAEEIQKIVAQATGSWGLLVTDIKIQDIELPADMKRIMAKQAESERERRAVIIKAEGEYAASERLAQAANVLANTPGGMSMRTLQTIEKINPDPSKTVVFALPVEFFEGVKTISQFLKKKSEK</sequence>
<proteinExistence type="inferred from homology"/>
<dbReference type="STRING" id="1798540.A3B74_02420"/>
<evidence type="ECO:0000313" key="4">
    <source>
        <dbReference type="Proteomes" id="UP000177165"/>
    </source>
</evidence>
<dbReference type="Gene3D" id="3.30.479.30">
    <property type="entry name" value="Band 7 domain"/>
    <property type="match status" value="1"/>
</dbReference>
<dbReference type="Gene3D" id="6.10.250.2090">
    <property type="match status" value="1"/>
</dbReference>